<reference evidence="4" key="1">
    <citation type="submission" date="2022-08" db="UniProtKB">
        <authorList>
            <consortium name="EnsemblMetazoa"/>
        </authorList>
    </citation>
    <scope>IDENTIFICATION</scope>
    <source>
        <strain evidence="4">05x7-T-G4-1.051#20</strain>
    </source>
</reference>
<organism evidence="4 5">
    <name type="scientific">Magallana gigas</name>
    <name type="common">Pacific oyster</name>
    <name type="synonym">Crassostrea gigas</name>
    <dbReference type="NCBI Taxonomy" id="29159"/>
    <lineage>
        <taxon>Eukaryota</taxon>
        <taxon>Metazoa</taxon>
        <taxon>Spiralia</taxon>
        <taxon>Lophotrochozoa</taxon>
        <taxon>Mollusca</taxon>
        <taxon>Bivalvia</taxon>
        <taxon>Autobranchia</taxon>
        <taxon>Pteriomorphia</taxon>
        <taxon>Ostreida</taxon>
        <taxon>Ostreoidea</taxon>
        <taxon>Ostreidae</taxon>
        <taxon>Magallana</taxon>
    </lineage>
</organism>
<feature type="transmembrane region" description="Helical" evidence="2">
    <location>
        <begin position="53"/>
        <end position="75"/>
    </location>
</feature>
<dbReference type="AlphaFoldDB" id="A0A8W8P4F0"/>
<keyword evidence="5" id="KW-1185">Reference proteome</keyword>
<evidence type="ECO:0000256" key="1">
    <source>
        <dbReference type="SAM" id="MobiDB-lite"/>
    </source>
</evidence>
<dbReference type="PANTHER" id="PTHR46534">
    <property type="entry name" value="IGGFC_BINDING DOMAIN-CONTAINING PROTEIN"/>
    <property type="match status" value="1"/>
</dbReference>
<dbReference type="InterPro" id="IPR035234">
    <property type="entry name" value="IgGFc-bd_N"/>
</dbReference>
<dbReference type="PANTHER" id="PTHR46534:SF1">
    <property type="entry name" value="IGGFC-BINDING PROTEIN N-TERMINAL DOMAIN-CONTAINING PROTEIN"/>
    <property type="match status" value="1"/>
</dbReference>
<evidence type="ECO:0000256" key="2">
    <source>
        <dbReference type="SAM" id="Phobius"/>
    </source>
</evidence>
<name>A0A8W8P4F0_MAGGI</name>
<feature type="domain" description="IgGFc-binding protein N-terminal" evidence="3">
    <location>
        <begin position="225"/>
        <end position="523"/>
    </location>
</feature>
<dbReference type="Proteomes" id="UP000005408">
    <property type="component" value="Unassembled WGS sequence"/>
</dbReference>
<evidence type="ECO:0000313" key="5">
    <source>
        <dbReference type="Proteomes" id="UP000005408"/>
    </source>
</evidence>
<feature type="region of interest" description="Disordered" evidence="1">
    <location>
        <begin position="18"/>
        <end position="43"/>
    </location>
</feature>
<dbReference type="Pfam" id="PF17517">
    <property type="entry name" value="IgGFc_binding"/>
    <property type="match status" value="1"/>
</dbReference>
<accession>A0A8W8P4F0</accession>
<dbReference type="EnsemblMetazoa" id="G8995.1">
    <property type="protein sequence ID" value="G8995.1:cds"/>
    <property type="gene ID" value="G8995"/>
</dbReference>
<keyword evidence="2" id="KW-1133">Transmembrane helix</keyword>
<keyword evidence="2" id="KW-0812">Transmembrane</keyword>
<proteinExistence type="predicted"/>
<sequence length="540" mass="59784">MKTDFIFDRSTIAPKQMPNRLNSELGGLSKEPNQKRISRRTTKGRHKKQRTCIFCLLLLILLLVSALYVAALFLIRTCTCEITTKLNKGANSSLDVKTTPSLVPVQTTSVAHMTPGQMSAQNTTIGSRGREFIVLFTTHALKSKKNIYVTSENGTKLNITTSPRLDASLKSQIERSVNIPSSQRIILPQAIELQSFQKEVKSVLIKTSSDVFIISHDKDKYSVGSTTHIPIHKLSTKYIVISTKPASKSYSQLAVAAIEDNTAISVTFKMKHNLPLKIEGKKFYNGDVFNFSLDRFETYQIEHIADLTGTFIESSAPIAAFSGNDCNELENIGACDHLVEQLPPTSSVDKTYIVPPNSDDRDTLIRITATENTHFSYMIGGDTQTVFLERLDYFDTHISSSQSCFIESKVPLLVTSIGLGSRNSVTAMGDPSMTIVPGINQYLDYYKIVVPPGYDHNYVSIMINLAFKDLLRLNDKTINKRAIVFEENVLASSVTYSVRSVRVVEGELTASTVNGGRFGLMFAGVTEYEAYGFSGNSLLL</sequence>
<protein>
    <recommendedName>
        <fullName evidence="3">IgGFc-binding protein N-terminal domain-containing protein</fullName>
    </recommendedName>
</protein>
<keyword evidence="2" id="KW-0472">Membrane</keyword>
<evidence type="ECO:0000259" key="3">
    <source>
        <dbReference type="Pfam" id="PF17517"/>
    </source>
</evidence>
<evidence type="ECO:0000313" key="4">
    <source>
        <dbReference type="EnsemblMetazoa" id="G8995.1:cds"/>
    </source>
</evidence>